<dbReference type="EMBL" id="JACIFU010000002">
    <property type="protein sequence ID" value="MBB4173824.1"/>
    <property type="molecule type" value="Genomic_DNA"/>
</dbReference>
<protein>
    <submittedName>
        <fullName evidence="1">Uncharacterized protein</fullName>
    </submittedName>
</protein>
<sequence>MFAMLRGDTAGQAKVVRERYLDDNTSEQLLNRGLASFQDAPSSGASAIKKTRDRKIARFGFSLERFKL</sequence>
<dbReference type="RefSeq" id="WP_025057356.1">
    <property type="nucleotide sequence ID" value="NZ_JACIFU010000002.1"/>
</dbReference>
<reference evidence="1 2" key="1">
    <citation type="submission" date="2020-08" db="EMBL/GenBank/DDBJ databases">
        <title>Genomic Encyclopedia of Type Strains, Phase IV (KMG-IV): sequencing the most valuable type-strain genomes for metagenomic binning, comparative biology and taxonomic classification.</title>
        <authorList>
            <person name="Goeker M."/>
        </authorList>
    </citation>
    <scope>NUCLEOTIDE SEQUENCE [LARGE SCALE GENOMIC DNA]</scope>
    <source>
        <strain evidence="1 2">DSM 101015</strain>
    </source>
</reference>
<keyword evidence="2" id="KW-1185">Reference proteome</keyword>
<accession>A0A7W6M7F0</accession>
<comment type="caution">
    <text evidence="1">The sequence shown here is derived from an EMBL/GenBank/DDBJ whole genome shotgun (WGS) entry which is preliminary data.</text>
</comment>
<proteinExistence type="predicted"/>
<organism evidence="1 2">
    <name type="scientific">Sulfitobacter noctilucicola</name>
    <dbReference type="NCBI Taxonomy" id="1342301"/>
    <lineage>
        <taxon>Bacteria</taxon>
        <taxon>Pseudomonadati</taxon>
        <taxon>Pseudomonadota</taxon>
        <taxon>Alphaproteobacteria</taxon>
        <taxon>Rhodobacterales</taxon>
        <taxon>Roseobacteraceae</taxon>
        <taxon>Sulfitobacter</taxon>
    </lineage>
</organism>
<dbReference type="Proteomes" id="UP000565745">
    <property type="component" value="Unassembled WGS sequence"/>
</dbReference>
<gene>
    <name evidence="1" type="ORF">GGR93_001597</name>
</gene>
<evidence type="ECO:0000313" key="2">
    <source>
        <dbReference type="Proteomes" id="UP000565745"/>
    </source>
</evidence>
<dbReference type="AlphaFoldDB" id="A0A7W6M7F0"/>
<evidence type="ECO:0000313" key="1">
    <source>
        <dbReference type="EMBL" id="MBB4173824.1"/>
    </source>
</evidence>
<name>A0A7W6M7F0_9RHOB</name>